<dbReference type="InterPro" id="IPR036291">
    <property type="entry name" value="NAD(P)-bd_dom_sf"/>
</dbReference>
<feature type="signal peptide" evidence="3">
    <location>
        <begin position="1"/>
        <end position="17"/>
    </location>
</feature>
<evidence type="ECO:0000256" key="3">
    <source>
        <dbReference type="SAM" id="SignalP"/>
    </source>
</evidence>
<dbReference type="AlphaFoldDB" id="A0A9P9HAE7"/>
<dbReference type="OrthoDB" id="419598at2759"/>
<dbReference type="PANTHER" id="PTHR47706:SF9">
    <property type="entry name" value="NMRA-LIKE DOMAIN-CONTAINING PROTEIN-RELATED"/>
    <property type="match status" value="1"/>
</dbReference>
<feature type="chain" id="PRO_5040498217" description="NmrA-like domain-containing protein" evidence="3">
    <location>
        <begin position="18"/>
        <end position="304"/>
    </location>
</feature>
<reference evidence="5" key="1">
    <citation type="journal article" date="2021" name="Nat. Commun.">
        <title>Genetic determinants of endophytism in the Arabidopsis root mycobiome.</title>
        <authorList>
            <person name="Mesny F."/>
            <person name="Miyauchi S."/>
            <person name="Thiergart T."/>
            <person name="Pickel B."/>
            <person name="Atanasova L."/>
            <person name="Karlsson M."/>
            <person name="Huettel B."/>
            <person name="Barry K.W."/>
            <person name="Haridas S."/>
            <person name="Chen C."/>
            <person name="Bauer D."/>
            <person name="Andreopoulos W."/>
            <person name="Pangilinan J."/>
            <person name="LaButti K."/>
            <person name="Riley R."/>
            <person name="Lipzen A."/>
            <person name="Clum A."/>
            <person name="Drula E."/>
            <person name="Henrissat B."/>
            <person name="Kohler A."/>
            <person name="Grigoriev I.V."/>
            <person name="Martin F.M."/>
            <person name="Hacquard S."/>
        </authorList>
    </citation>
    <scope>NUCLEOTIDE SEQUENCE</scope>
    <source>
        <strain evidence="5">MPI-CAGE-AT-0023</strain>
    </source>
</reference>
<accession>A0A9P9HAE7</accession>
<dbReference type="GO" id="GO:0016491">
    <property type="term" value="F:oxidoreductase activity"/>
    <property type="evidence" value="ECO:0007669"/>
    <property type="project" value="UniProtKB-KW"/>
</dbReference>
<evidence type="ECO:0000313" key="5">
    <source>
        <dbReference type="EMBL" id="KAH7253641.1"/>
    </source>
</evidence>
<evidence type="ECO:0000313" key="6">
    <source>
        <dbReference type="Proteomes" id="UP000720189"/>
    </source>
</evidence>
<dbReference type="Proteomes" id="UP000720189">
    <property type="component" value="Unassembled WGS sequence"/>
</dbReference>
<dbReference type="SUPFAM" id="SSF51735">
    <property type="entry name" value="NAD(P)-binding Rossmann-fold domains"/>
    <property type="match status" value="1"/>
</dbReference>
<organism evidence="5 6">
    <name type="scientific">Fusarium redolens</name>
    <dbReference type="NCBI Taxonomy" id="48865"/>
    <lineage>
        <taxon>Eukaryota</taxon>
        <taxon>Fungi</taxon>
        <taxon>Dikarya</taxon>
        <taxon>Ascomycota</taxon>
        <taxon>Pezizomycotina</taxon>
        <taxon>Sordariomycetes</taxon>
        <taxon>Hypocreomycetidae</taxon>
        <taxon>Hypocreales</taxon>
        <taxon>Nectriaceae</taxon>
        <taxon>Fusarium</taxon>
        <taxon>Fusarium redolens species complex</taxon>
    </lineage>
</organism>
<keyword evidence="6" id="KW-1185">Reference proteome</keyword>
<dbReference type="Pfam" id="PF05368">
    <property type="entry name" value="NmrA"/>
    <property type="match status" value="1"/>
</dbReference>
<keyword evidence="2" id="KW-0560">Oxidoreductase</keyword>
<dbReference type="RefSeq" id="XP_046049888.1">
    <property type="nucleotide sequence ID" value="XM_046187633.1"/>
</dbReference>
<keyword evidence="3" id="KW-0732">Signal</keyword>
<dbReference type="EMBL" id="JAGMUX010000007">
    <property type="protein sequence ID" value="KAH7253641.1"/>
    <property type="molecule type" value="Genomic_DNA"/>
</dbReference>
<evidence type="ECO:0000259" key="4">
    <source>
        <dbReference type="Pfam" id="PF05368"/>
    </source>
</evidence>
<evidence type="ECO:0000256" key="1">
    <source>
        <dbReference type="ARBA" id="ARBA00022857"/>
    </source>
</evidence>
<protein>
    <recommendedName>
        <fullName evidence="4">NmrA-like domain-containing protein</fullName>
    </recommendedName>
</protein>
<dbReference type="Gene3D" id="3.40.50.720">
    <property type="entry name" value="NAD(P)-binding Rossmann-like Domain"/>
    <property type="match status" value="1"/>
</dbReference>
<proteinExistence type="predicted"/>
<feature type="domain" description="NmrA-like" evidence="4">
    <location>
        <begin position="2"/>
        <end position="298"/>
    </location>
</feature>
<dbReference type="GeneID" id="70217587"/>
<name>A0A9P9HAE7_FUSRE</name>
<evidence type="ECO:0000256" key="2">
    <source>
        <dbReference type="ARBA" id="ARBA00023002"/>
    </source>
</evidence>
<sequence>MLILIAGITGMVGQTLARYALEEGYQVRGLSRNPDKLNTDIRSKLESFVACPDFLDKSYLAKAVKGVDVVIAALPPVPKIIGAGQLALLLEAEKAGVKVFHAASWNFDWTKLELGDHETYDAYIAFKRLAELSCSLKPIYGFTGAILDYMLVHIKHAGRPSMINTETRSVAYFGTGEEKMSFTTLDDLVKYTLVAINDPDIIKRGIYYVESSHCTMPELANIYGKVRGYEIKKQCFGGKAELQAMLQQARANINALDANKYIDLAYGMVILNGKTVIDPVDNERWASKVKPTSLEQWLKEHPEA</sequence>
<comment type="caution">
    <text evidence="5">The sequence shown here is derived from an EMBL/GenBank/DDBJ whole genome shotgun (WGS) entry which is preliminary data.</text>
</comment>
<gene>
    <name evidence="5" type="ORF">BKA55DRAFT_510678</name>
</gene>
<dbReference type="InterPro" id="IPR051609">
    <property type="entry name" value="NmrA/Isoflavone_reductase-like"/>
</dbReference>
<keyword evidence="1" id="KW-0521">NADP</keyword>
<dbReference type="InterPro" id="IPR008030">
    <property type="entry name" value="NmrA-like"/>
</dbReference>
<dbReference type="PANTHER" id="PTHR47706">
    <property type="entry name" value="NMRA-LIKE FAMILY PROTEIN"/>
    <property type="match status" value="1"/>
</dbReference>